<evidence type="ECO:0000313" key="8">
    <source>
        <dbReference type="EMBL" id="MBF8185046.1"/>
    </source>
</evidence>
<sequence>MADLLNRSPNRLLGRLRGRLPRILTRYTAGSVIAGVVSEVTLLTAYGTGLLGPGQASAAGWASGAVVNYVLNRWWVWRRRGVPKPVREVLAYWLTALAGLGISTWATEAAGRFAAHLAEGPRLAVVGAVFLGVYGLLFVAKFVLFHYFIFADKSRSEAGSGAGAGADRRSRHQVPSTTRE</sequence>
<dbReference type="InterPro" id="IPR007267">
    <property type="entry name" value="GtrA_DPMS_TM"/>
</dbReference>
<evidence type="ECO:0000313" key="9">
    <source>
        <dbReference type="Proteomes" id="UP000605361"/>
    </source>
</evidence>
<organism evidence="8 9">
    <name type="scientific">Nonomuraea cypriaca</name>
    <dbReference type="NCBI Taxonomy" id="1187855"/>
    <lineage>
        <taxon>Bacteria</taxon>
        <taxon>Bacillati</taxon>
        <taxon>Actinomycetota</taxon>
        <taxon>Actinomycetes</taxon>
        <taxon>Streptosporangiales</taxon>
        <taxon>Streptosporangiaceae</taxon>
        <taxon>Nonomuraea</taxon>
    </lineage>
</organism>
<keyword evidence="3 6" id="KW-1133">Transmembrane helix</keyword>
<reference evidence="8" key="1">
    <citation type="submission" date="2020-11" db="EMBL/GenBank/DDBJ databases">
        <title>Whole-genome analyses of Nonomuraea sp. K274.</title>
        <authorList>
            <person name="Veyisoglu A."/>
        </authorList>
    </citation>
    <scope>NUCLEOTIDE SEQUENCE</scope>
    <source>
        <strain evidence="8">K274</strain>
    </source>
</reference>
<dbReference type="GO" id="GO:0000271">
    <property type="term" value="P:polysaccharide biosynthetic process"/>
    <property type="evidence" value="ECO:0007669"/>
    <property type="project" value="InterPro"/>
</dbReference>
<evidence type="ECO:0000259" key="7">
    <source>
        <dbReference type="Pfam" id="PF04138"/>
    </source>
</evidence>
<evidence type="ECO:0000256" key="4">
    <source>
        <dbReference type="ARBA" id="ARBA00023136"/>
    </source>
</evidence>
<evidence type="ECO:0000256" key="3">
    <source>
        <dbReference type="ARBA" id="ARBA00022989"/>
    </source>
</evidence>
<name>A0A931EYB7_9ACTN</name>
<evidence type="ECO:0000256" key="5">
    <source>
        <dbReference type="SAM" id="MobiDB-lite"/>
    </source>
</evidence>
<dbReference type="RefSeq" id="WP_195894028.1">
    <property type="nucleotide sequence ID" value="NZ_JADOGI010000008.1"/>
</dbReference>
<evidence type="ECO:0000256" key="2">
    <source>
        <dbReference type="ARBA" id="ARBA00022692"/>
    </source>
</evidence>
<feature type="transmembrane region" description="Helical" evidence="6">
    <location>
        <begin position="24"/>
        <end position="46"/>
    </location>
</feature>
<dbReference type="Proteomes" id="UP000605361">
    <property type="component" value="Unassembled WGS sequence"/>
</dbReference>
<feature type="region of interest" description="Disordered" evidence="5">
    <location>
        <begin position="156"/>
        <end position="180"/>
    </location>
</feature>
<comment type="subcellular location">
    <subcellularLocation>
        <location evidence="1">Membrane</location>
        <topology evidence="1">Multi-pass membrane protein</topology>
    </subcellularLocation>
</comment>
<dbReference type="Pfam" id="PF04138">
    <property type="entry name" value="GtrA_DPMS_TM"/>
    <property type="match status" value="1"/>
</dbReference>
<dbReference type="GO" id="GO:0016020">
    <property type="term" value="C:membrane"/>
    <property type="evidence" value="ECO:0007669"/>
    <property type="project" value="UniProtKB-SubCell"/>
</dbReference>
<feature type="domain" description="GtrA/DPMS transmembrane" evidence="7">
    <location>
        <begin position="26"/>
        <end position="150"/>
    </location>
</feature>
<feature type="transmembrane region" description="Helical" evidence="6">
    <location>
        <begin position="89"/>
        <end position="106"/>
    </location>
</feature>
<keyword evidence="9" id="KW-1185">Reference proteome</keyword>
<keyword evidence="2 6" id="KW-0812">Transmembrane</keyword>
<gene>
    <name evidence="8" type="ORF">ITP53_04695</name>
</gene>
<evidence type="ECO:0000256" key="6">
    <source>
        <dbReference type="SAM" id="Phobius"/>
    </source>
</evidence>
<proteinExistence type="predicted"/>
<feature type="transmembrane region" description="Helical" evidence="6">
    <location>
        <begin position="58"/>
        <end position="77"/>
    </location>
</feature>
<accession>A0A931EYB7</accession>
<dbReference type="EMBL" id="JADOGI010000008">
    <property type="protein sequence ID" value="MBF8185046.1"/>
    <property type="molecule type" value="Genomic_DNA"/>
</dbReference>
<protein>
    <submittedName>
        <fullName evidence="8">GtrA family protein</fullName>
    </submittedName>
</protein>
<comment type="caution">
    <text evidence="8">The sequence shown here is derived from an EMBL/GenBank/DDBJ whole genome shotgun (WGS) entry which is preliminary data.</text>
</comment>
<feature type="transmembrane region" description="Helical" evidence="6">
    <location>
        <begin position="126"/>
        <end position="150"/>
    </location>
</feature>
<evidence type="ECO:0000256" key="1">
    <source>
        <dbReference type="ARBA" id="ARBA00004141"/>
    </source>
</evidence>
<dbReference type="AlphaFoldDB" id="A0A931EYB7"/>
<keyword evidence="4 6" id="KW-0472">Membrane</keyword>